<feature type="region of interest" description="Disordered" evidence="5">
    <location>
        <begin position="351"/>
        <end position="370"/>
    </location>
</feature>
<dbReference type="InterPro" id="IPR001919">
    <property type="entry name" value="CBD2"/>
</dbReference>
<accession>A0ABX1E703</accession>
<dbReference type="EMBL" id="JAAVNE010000035">
    <property type="protein sequence ID" value="NKC32974.1"/>
    <property type="molecule type" value="Genomic_DNA"/>
</dbReference>
<evidence type="ECO:0000256" key="1">
    <source>
        <dbReference type="ARBA" id="ARBA00004613"/>
    </source>
</evidence>
<dbReference type="SUPFAM" id="SSF51120">
    <property type="entry name" value="beta-Roll"/>
    <property type="match status" value="2"/>
</dbReference>
<name>A0ABX1E703_9PROT</name>
<comment type="subcellular location">
    <subcellularLocation>
        <location evidence="1">Secreted</location>
    </subcellularLocation>
</comment>
<proteinExistence type="predicted"/>
<dbReference type="InterPro" id="IPR008965">
    <property type="entry name" value="CBM2/CBM3_carb-bd_dom_sf"/>
</dbReference>
<dbReference type="InterPro" id="IPR011049">
    <property type="entry name" value="Serralysin-like_metalloprot_C"/>
</dbReference>
<dbReference type="Pfam" id="PF00353">
    <property type="entry name" value="HemolysinCabind"/>
    <property type="match status" value="3"/>
</dbReference>
<reference evidence="7 8" key="1">
    <citation type="submission" date="2020-03" db="EMBL/GenBank/DDBJ databases">
        <title>Roseomonas selenitidurans sp. nov. isolated from urban soil.</title>
        <authorList>
            <person name="Liu H."/>
        </authorList>
    </citation>
    <scope>NUCLEOTIDE SEQUENCE [LARGE SCALE GENOMIC DNA]</scope>
    <source>
        <strain evidence="7 8">BU-1</strain>
    </source>
</reference>
<sequence>MITRTGTAQRDTLIGQAGDDLMFGNGGRDLFEAGAGDDAMHGGAASDTMRGGAGNDVAYAGGGADSVEGGEGADRIYAGSGNDTVHGDAPGLIRAAGVSYDDLIEAGAGADLVFGGFGNDEIQGEGGDDTISGGQDDGRLVWTGGTPAGETCLPGDDKDGDKDDDKDGGKDDDKDGGNGAEATRMLSFEIGRTHDGSKPGNPVVAVQVTEAEGGVLHFTLVVQPEGKNVADLRGLFFQIDDEKMAQSLSAEGDWVTGFAGGEDKISKLSGGVTVEGVKSGPFDFGLSFGTSGIGKDDVREASFTLSSSKGPIGLDLLEDMDFAARLTSFGAEGGKREGSLKLVGDAGDIIETKDEDDAGDDETGDDDAGADCGCTPVPEAGPLTLAEVVVGDNLYGNGGRDTFLYEAGDGVDMIWDFAAGQDLLVVKGYSIADVDAFTFVTTVTNAGRDGANPLDAGSHQKLAIILDAGGDAILFNDLGDRASSAAAVRFDDGALSVQDLLARAAPETAATAGPAPAPADEVEAVIAVTNSWWGGFQGEIKVTAKAAVTDWDVLLGTRFNLTSVWGAQRGETTGVAGGKLVDLDDAGWNGSLAAGGTATIGFTAETGQAGVLGAQQILDGLWIG</sequence>
<dbReference type="RefSeq" id="WP_168033662.1">
    <property type="nucleotide sequence ID" value="NZ_JAAVNE010000035.1"/>
</dbReference>
<keyword evidence="3" id="KW-0378">Hydrolase</keyword>
<evidence type="ECO:0000313" key="8">
    <source>
        <dbReference type="Proteomes" id="UP000787635"/>
    </source>
</evidence>
<dbReference type="SUPFAM" id="SSF49384">
    <property type="entry name" value="Carbohydrate-binding domain"/>
    <property type="match status" value="1"/>
</dbReference>
<evidence type="ECO:0000256" key="4">
    <source>
        <dbReference type="ARBA" id="ARBA00023295"/>
    </source>
</evidence>
<evidence type="ECO:0000256" key="2">
    <source>
        <dbReference type="ARBA" id="ARBA00022525"/>
    </source>
</evidence>
<feature type="compositionally biased region" description="Acidic residues" evidence="5">
    <location>
        <begin position="353"/>
        <end position="369"/>
    </location>
</feature>
<feature type="region of interest" description="Disordered" evidence="5">
    <location>
        <begin position="120"/>
        <end position="180"/>
    </location>
</feature>
<dbReference type="PROSITE" id="PS51173">
    <property type="entry name" value="CBM2"/>
    <property type="match status" value="1"/>
</dbReference>
<dbReference type="InterPro" id="IPR050557">
    <property type="entry name" value="RTX_toxin/Mannuronan_C5-epim"/>
</dbReference>
<dbReference type="InterPro" id="IPR018366">
    <property type="entry name" value="CBM2_CS"/>
</dbReference>
<dbReference type="InterPro" id="IPR012291">
    <property type="entry name" value="CBM2_carb-bd_dom_sf"/>
</dbReference>
<evidence type="ECO:0000256" key="3">
    <source>
        <dbReference type="ARBA" id="ARBA00022801"/>
    </source>
</evidence>
<dbReference type="Pfam" id="PF00553">
    <property type="entry name" value="CBM_2"/>
    <property type="match status" value="1"/>
</dbReference>
<comment type="caution">
    <text evidence="7">The sequence shown here is derived from an EMBL/GenBank/DDBJ whole genome shotgun (WGS) entry which is preliminary data.</text>
</comment>
<dbReference type="PANTHER" id="PTHR38340">
    <property type="entry name" value="S-LAYER PROTEIN"/>
    <property type="match status" value="1"/>
</dbReference>
<gene>
    <name evidence="7" type="ORF">HEQ75_19065</name>
</gene>
<evidence type="ECO:0000256" key="5">
    <source>
        <dbReference type="SAM" id="MobiDB-lite"/>
    </source>
</evidence>
<dbReference type="PANTHER" id="PTHR38340:SF1">
    <property type="entry name" value="S-LAYER PROTEIN"/>
    <property type="match status" value="1"/>
</dbReference>
<dbReference type="SMART" id="SM00637">
    <property type="entry name" value="CBD_II"/>
    <property type="match status" value="1"/>
</dbReference>
<dbReference type="Proteomes" id="UP000787635">
    <property type="component" value="Unassembled WGS sequence"/>
</dbReference>
<organism evidence="7 8">
    <name type="scientific">Falsiroseomonas selenitidurans</name>
    <dbReference type="NCBI Taxonomy" id="2716335"/>
    <lineage>
        <taxon>Bacteria</taxon>
        <taxon>Pseudomonadati</taxon>
        <taxon>Pseudomonadota</taxon>
        <taxon>Alphaproteobacteria</taxon>
        <taxon>Acetobacterales</taxon>
        <taxon>Roseomonadaceae</taxon>
        <taxon>Falsiroseomonas</taxon>
    </lineage>
</organism>
<dbReference type="PROSITE" id="PS00561">
    <property type="entry name" value="CBM2_A"/>
    <property type="match status" value="1"/>
</dbReference>
<feature type="domain" description="CBM2" evidence="6">
    <location>
        <begin position="513"/>
        <end position="624"/>
    </location>
</feature>
<keyword evidence="2" id="KW-0964">Secreted</keyword>
<evidence type="ECO:0000313" key="7">
    <source>
        <dbReference type="EMBL" id="NKC32974.1"/>
    </source>
</evidence>
<dbReference type="PRINTS" id="PR00313">
    <property type="entry name" value="CABNDNGRPT"/>
</dbReference>
<evidence type="ECO:0000259" key="6">
    <source>
        <dbReference type="PROSITE" id="PS51173"/>
    </source>
</evidence>
<protein>
    <recommendedName>
        <fullName evidence="6">CBM2 domain-containing protein</fullName>
    </recommendedName>
</protein>
<dbReference type="InterPro" id="IPR001343">
    <property type="entry name" value="Hemolysn_Ca-bd"/>
</dbReference>
<dbReference type="Gene3D" id="2.60.40.290">
    <property type="match status" value="1"/>
</dbReference>
<keyword evidence="4" id="KW-0326">Glycosidase</keyword>
<dbReference type="Gene3D" id="2.150.10.10">
    <property type="entry name" value="Serralysin-like metalloprotease, C-terminal"/>
    <property type="match status" value="2"/>
</dbReference>
<keyword evidence="8" id="KW-1185">Reference proteome</keyword>
<feature type="compositionally biased region" description="Basic and acidic residues" evidence="5">
    <location>
        <begin position="155"/>
        <end position="176"/>
    </location>
</feature>